<dbReference type="InterPro" id="IPR023042">
    <property type="entry name" value="Peptidase_M17_leu_NH2_pept"/>
</dbReference>
<comment type="cofactor">
    <cofactor evidence="8">
        <name>Mn(2+)</name>
        <dbReference type="ChEBI" id="CHEBI:29035"/>
    </cofactor>
    <text evidence="8">Binds 2 manganese ions per subunit.</text>
</comment>
<dbReference type="PANTHER" id="PTHR11963">
    <property type="entry name" value="LEUCINE AMINOPEPTIDASE-RELATED"/>
    <property type="match status" value="1"/>
</dbReference>
<keyword evidence="8" id="KW-0479">Metal-binding</keyword>
<accession>A0ABV8LTI1</accession>
<name>A0ABV8LTI1_9ACTN</name>
<feature type="binding site" evidence="8">
    <location>
        <position position="382"/>
    </location>
    <ligand>
        <name>Mn(2+)</name>
        <dbReference type="ChEBI" id="CHEBI:29035"/>
        <label>2</label>
    </ligand>
</feature>
<dbReference type="Gene3D" id="3.40.220.10">
    <property type="entry name" value="Leucine Aminopeptidase, subunit E, domain 1"/>
    <property type="match status" value="1"/>
</dbReference>
<feature type="domain" description="Cytosol aminopeptidase" evidence="9">
    <location>
        <begin position="378"/>
        <end position="385"/>
    </location>
</feature>
<comment type="catalytic activity">
    <reaction evidence="1 8">
        <text>Release of an N-terminal amino acid, Xaa-|-Yaa-, in which Xaa is preferably Leu, but may be other amino acids including Pro although not Arg or Lys, and Yaa may be Pro. Amino acid amides and methyl esters are also readily hydrolyzed, but rates on arylamides are exceedingly low.</text>
        <dbReference type="EC" id="3.4.11.1"/>
    </reaction>
</comment>
<dbReference type="InterPro" id="IPR000819">
    <property type="entry name" value="Peptidase_M17_C"/>
</dbReference>
<evidence type="ECO:0000313" key="10">
    <source>
        <dbReference type="EMBL" id="MFC4134372.1"/>
    </source>
</evidence>
<comment type="similarity">
    <text evidence="3 8">Belongs to the peptidase M17 family.</text>
</comment>
<organism evidence="10 11">
    <name type="scientific">Hamadaea flava</name>
    <dbReference type="NCBI Taxonomy" id="1742688"/>
    <lineage>
        <taxon>Bacteria</taxon>
        <taxon>Bacillati</taxon>
        <taxon>Actinomycetota</taxon>
        <taxon>Actinomycetes</taxon>
        <taxon>Micromonosporales</taxon>
        <taxon>Micromonosporaceae</taxon>
        <taxon>Hamadaea</taxon>
    </lineage>
</organism>
<dbReference type="InterPro" id="IPR011356">
    <property type="entry name" value="Leucine_aapep/pepB"/>
</dbReference>
<dbReference type="EMBL" id="JBHSAY010000015">
    <property type="protein sequence ID" value="MFC4134372.1"/>
    <property type="molecule type" value="Genomic_DNA"/>
</dbReference>
<comment type="subcellular location">
    <subcellularLocation>
        <location evidence="8">Cytoplasm</location>
    </subcellularLocation>
</comment>
<dbReference type="CDD" id="cd00433">
    <property type="entry name" value="Peptidase_M17"/>
    <property type="match status" value="1"/>
</dbReference>
<dbReference type="HAMAP" id="MF_00181">
    <property type="entry name" value="Cytosol_peptidase_M17"/>
    <property type="match status" value="1"/>
</dbReference>
<evidence type="ECO:0000256" key="2">
    <source>
        <dbReference type="ARBA" id="ARBA00000967"/>
    </source>
</evidence>
<evidence type="ECO:0000259" key="9">
    <source>
        <dbReference type="PROSITE" id="PS00631"/>
    </source>
</evidence>
<keyword evidence="5 8" id="KW-0645">Protease</keyword>
<dbReference type="InterPro" id="IPR008283">
    <property type="entry name" value="Peptidase_M17_N"/>
</dbReference>
<proteinExistence type="inferred from homology"/>
<dbReference type="RefSeq" id="WP_372503032.1">
    <property type="nucleotide sequence ID" value="NZ_JAMZDZ010000001.1"/>
</dbReference>
<dbReference type="Gene3D" id="3.40.630.10">
    <property type="entry name" value="Zn peptidases"/>
    <property type="match status" value="1"/>
</dbReference>
<dbReference type="SUPFAM" id="SSF53187">
    <property type="entry name" value="Zn-dependent exopeptidases"/>
    <property type="match status" value="1"/>
</dbReference>
<feature type="active site" evidence="8">
    <location>
        <position position="310"/>
    </location>
</feature>
<keyword evidence="8" id="KW-0464">Manganese</keyword>
<keyword evidence="8" id="KW-0963">Cytoplasm</keyword>
<feature type="binding site" evidence="8">
    <location>
        <position position="321"/>
    </location>
    <ligand>
        <name>Mn(2+)</name>
        <dbReference type="ChEBI" id="CHEBI:29035"/>
        <label>2</label>
    </ligand>
</feature>
<gene>
    <name evidence="8" type="primary">pepA</name>
    <name evidence="10" type="ORF">ACFOZ4_27490</name>
</gene>
<evidence type="ECO:0000256" key="5">
    <source>
        <dbReference type="ARBA" id="ARBA00022670"/>
    </source>
</evidence>
<comment type="catalytic activity">
    <reaction evidence="2 8">
        <text>Release of an N-terminal amino acid, preferentially leucine, but not glutamic or aspartic acids.</text>
        <dbReference type="EC" id="3.4.11.10"/>
    </reaction>
</comment>
<feature type="binding site" evidence="8">
    <location>
        <position position="303"/>
    </location>
    <ligand>
        <name>Mn(2+)</name>
        <dbReference type="ChEBI" id="CHEBI:29035"/>
        <label>1</label>
    </ligand>
</feature>
<evidence type="ECO:0000256" key="1">
    <source>
        <dbReference type="ARBA" id="ARBA00000135"/>
    </source>
</evidence>
<dbReference type="GO" id="GO:0004177">
    <property type="term" value="F:aminopeptidase activity"/>
    <property type="evidence" value="ECO:0007669"/>
    <property type="project" value="UniProtKB-KW"/>
</dbReference>
<dbReference type="Pfam" id="PF00883">
    <property type="entry name" value="Peptidase_M17"/>
    <property type="match status" value="1"/>
</dbReference>
<dbReference type="NCBIfam" id="NF002073">
    <property type="entry name" value="PRK00913.1-2"/>
    <property type="match status" value="1"/>
</dbReference>
<dbReference type="EC" id="3.4.11.10" evidence="8"/>
<evidence type="ECO:0000256" key="4">
    <source>
        <dbReference type="ARBA" id="ARBA00022438"/>
    </source>
</evidence>
<sequence length="535" mass="54922">MWLESQGQDLSVIRRTRVTTSIALSLFDTDPAELAVDAVVIGVHSPGEDAESRDLLLASGAQSVAAAFDGRLSATLSLLGATGSAGEITKLATLGAITAPIVVAVGLGPEPTGAAPAAETLRRAAGNATRALAGTTAVAFALPLSDDDSVSHTPSLRAVVEGAQLGAYKFAGYKAKPQPLRKDPVDAISVLVPDAKDEAAQAELDRAAIVAAAVYRARDWVNTPANQLRPPVLAEQIAAVAKDAGLEVEVLDEAALIEGGYGGILAVGQGSDAEPRLVRIAYRPEGVADPVKVALVGKGITFDTGGVSIKPGQGMWEMKSDMAGAAAVSSAMVAIAALRPAVQVTAYIPIAENMVSGSAYRPGDVVTMRGGKRVEVLNTDAEGRMILGDAIARACEEGPDYLLETSTLTGGQVVALGKRVSGLMGTESLTARIKAAGDSVGEASWAMPLPDDIRKTMESEIADILQVSAGMERSGHMLQGGIFLREFVADGVDWAHIDIAGPSFSGDTNGYLTKGGTAVPLRTLLSVVDDIAANG</sequence>
<dbReference type="Proteomes" id="UP001595816">
    <property type="component" value="Unassembled WGS sequence"/>
</dbReference>
<feature type="binding site" evidence="8">
    <location>
        <position position="382"/>
    </location>
    <ligand>
        <name>Mn(2+)</name>
        <dbReference type="ChEBI" id="CHEBI:29035"/>
        <label>1</label>
    </ligand>
</feature>
<reference evidence="11" key="1">
    <citation type="journal article" date="2019" name="Int. J. Syst. Evol. Microbiol.">
        <title>The Global Catalogue of Microorganisms (GCM) 10K type strain sequencing project: providing services to taxonomists for standard genome sequencing and annotation.</title>
        <authorList>
            <consortium name="The Broad Institute Genomics Platform"/>
            <consortium name="The Broad Institute Genome Sequencing Center for Infectious Disease"/>
            <person name="Wu L."/>
            <person name="Ma J."/>
        </authorList>
    </citation>
    <scope>NUCLEOTIDE SEQUENCE [LARGE SCALE GENOMIC DNA]</scope>
    <source>
        <strain evidence="11">CGMCC 4.7289</strain>
    </source>
</reference>
<feature type="active site" evidence="8">
    <location>
        <position position="384"/>
    </location>
</feature>
<dbReference type="PRINTS" id="PR00481">
    <property type="entry name" value="LAMNOPPTDASE"/>
</dbReference>
<dbReference type="SUPFAM" id="SSF52949">
    <property type="entry name" value="Macro domain-like"/>
    <property type="match status" value="1"/>
</dbReference>
<evidence type="ECO:0000313" key="11">
    <source>
        <dbReference type="Proteomes" id="UP001595816"/>
    </source>
</evidence>
<dbReference type="PANTHER" id="PTHR11963:SF23">
    <property type="entry name" value="CYTOSOL AMINOPEPTIDASE"/>
    <property type="match status" value="1"/>
</dbReference>
<dbReference type="InterPro" id="IPR043472">
    <property type="entry name" value="Macro_dom-like"/>
</dbReference>
<comment type="caution">
    <text evidence="10">The sequence shown here is derived from an EMBL/GenBank/DDBJ whole genome shotgun (WGS) entry which is preliminary data.</text>
</comment>
<evidence type="ECO:0000256" key="8">
    <source>
        <dbReference type="HAMAP-Rule" id="MF_00181"/>
    </source>
</evidence>
<evidence type="ECO:0000256" key="3">
    <source>
        <dbReference type="ARBA" id="ARBA00009528"/>
    </source>
</evidence>
<dbReference type="Pfam" id="PF02789">
    <property type="entry name" value="Peptidase_M17_N"/>
    <property type="match status" value="1"/>
</dbReference>
<keyword evidence="11" id="KW-1185">Reference proteome</keyword>
<feature type="binding site" evidence="8">
    <location>
        <position position="303"/>
    </location>
    <ligand>
        <name>Mn(2+)</name>
        <dbReference type="ChEBI" id="CHEBI:29035"/>
        <label>2</label>
    </ligand>
</feature>
<feature type="binding site" evidence="8">
    <location>
        <position position="298"/>
    </location>
    <ligand>
        <name>Mn(2+)</name>
        <dbReference type="ChEBI" id="CHEBI:29035"/>
        <label>2</label>
    </ligand>
</feature>
<comment type="function">
    <text evidence="7 8">Presumably involved in the processing and regular turnover of intracellular proteins. Catalyzes the removal of unsubstituted N-terminal amino acids from various peptides.</text>
</comment>
<feature type="binding site" evidence="8">
    <location>
        <position position="380"/>
    </location>
    <ligand>
        <name>Mn(2+)</name>
        <dbReference type="ChEBI" id="CHEBI:29035"/>
        <label>1</label>
    </ligand>
</feature>
<keyword evidence="4 8" id="KW-0031">Aminopeptidase</keyword>
<evidence type="ECO:0000256" key="6">
    <source>
        <dbReference type="ARBA" id="ARBA00022801"/>
    </source>
</evidence>
<dbReference type="EC" id="3.4.11.1" evidence="8"/>
<dbReference type="PROSITE" id="PS00631">
    <property type="entry name" value="CYTOSOL_AP"/>
    <property type="match status" value="1"/>
</dbReference>
<protein>
    <recommendedName>
        <fullName evidence="8">Probable cytosol aminopeptidase</fullName>
        <ecNumber evidence="8">3.4.11.1</ecNumber>
    </recommendedName>
    <alternativeName>
        <fullName evidence="8">Leucine aminopeptidase</fullName>
        <shortName evidence="8">LAP</shortName>
        <ecNumber evidence="8">3.4.11.10</ecNumber>
    </alternativeName>
    <alternativeName>
        <fullName evidence="8">Leucyl aminopeptidase</fullName>
    </alternativeName>
</protein>
<keyword evidence="6 8" id="KW-0378">Hydrolase</keyword>
<evidence type="ECO:0000256" key="7">
    <source>
        <dbReference type="ARBA" id="ARBA00049972"/>
    </source>
</evidence>